<feature type="domain" description="TonB-dependent receptor plug" evidence="4">
    <location>
        <begin position="713"/>
        <end position="798"/>
    </location>
</feature>
<keyword evidence="6" id="KW-1185">Reference proteome</keyword>
<dbReference type="SUPFAM" id="SSF56935">
    <property type="entry name" value="Porins"/>
    <property type="match status" value="1"/>
</dbReference>
<organism evidence="5 6">
    <name type="scientific">Pseudopedobacter beijingensis</name>
    <dbReference type="NCBI Taxonomy" id="1207056"/>
    <lineage>
        <taxon>Bacteria</taxon>
        <taxon>Pseudomonadati</taxon>
        <taxon>Bacteroidota</taxon>
        <taxon>Sphingobacteriia</taxon>
        <taxon>Sphingobacteriales</taxon>
        <taxon>Sphingobacteriaceae</taxon>
        <taxon>Pseudopedobacter</taxon>
    </lineage>
</organism>
<dbReference type="InterPro" id="IPR037066">
    <property type="entry name" value="Plug_dom_sf"/>
</dbReference>
<dbReference type="Proteomes" id="UP001597118">
    <property type="component" value="Unassembled WGS sequence"/>
</dbReference>
<dbReference type="InterPro" id="IPR039426">
    <property type="entry name" value="TonB-dep_rcpt-like"/>
</dbReference>
<keyword evidence="5" id="KW-0675">Receptor</keyword>
<proteinExistence type="inferred from homology"/>
<name>A0ABW4I9D4_9SPHI</name>
<dbReference type="SUPFAM" id="SSF49373">
    <property type="entry name" value="Invasin/intimin cell-adhesion fragments"/>
    <property type="match status" value="1"/>
</dbReference>
<dbReference type="Gene3D" id="2.170.130.10">
    <property type="entry name" value="TonB-dependent receptor, plug domain"/>
    <property type="match status" value="1"/>
</dbReference>
<gene>
    <name evidence="5" type="ORF">ACFSAH_05655</name>
</gene>
<sequence length="905" mass="100723">MKTKAKYIVAGLFAAICLGFAGSNITSLENLISAFEKYNDERVQEKVYLHTDKPYYAAGDDIWFKAYVFDAKTLGPTPKSNLLYVEFLDQKDKVRNRIKISLAAGTGWGNFTLPDTLKEGNYRIRAYTNWMRNFDTRYFFDHVYKVGDVRTNQTIVETQYTYAPAGNTEEVTAKINYKNIEGNAYGNKEVVYKVDLEGKEIAKGKGVTDSNGNIIVKFSRPKSEKVGTGLIATSIKISDRTTVNKWIPINQISGEVDMQFFPEGGDLISGVRSRVGFKIVKSDGLGLDVKGFVEEEGGNAIAVINPKYKGMGFFSLVPEVGKNYYAVLKFADGSEKKYNLPSIKPEGITLSANFNENADSIIIRVLSNQSFSEKNIGRNLSLVAQSSGNLIYSAASTLSKVGGFVVRFPVSQFPLGIAQFTLFNDQQQPLAERLAFIYKDDFLNLDVSESLKKTYKTREKVGLELKVKNKAGNPFIGSFSVAVTDEIKVPVKEEEEVTIFSEILLNSDLRGNIETPNYYFVNYDRDKRDQLDVLMLTQGWRRFNWVDIGGATPAPLKYKPELTLALRGQVKNNKKVVPNASIIVFGTKLSTILQAKANEMGEFVIDSLLFPDSTKFVIQARSEKGKKFVEIEMDDDIATQEIPKIDRSELSVNISSSMMAYLKNSKTHYEELLKFGLADRTIMLDEVRVVDKATQALDNSSNLNGPGNADRIITASELENAPTMEFALMGKVAGLMFRDGEPYFMRNGGDAPVQIILDGMYVESEMLNSINPNDVESVEILKSISYTAIYGSRGGGGVIVINTKRGGGGGFSNSYSPGIISYMPLGLFRGKEFYSPVYDKPEHSNSTMMDYRSTIYWNPRVITEKDGTAKFNIVNSDGKGTYRIVIEGTDLNGHIGRKVVRYNVN</sequence>
<feature type="signal peptide" evidence="3">
    <location>
        <begin position="1"/>
        <end position="21"/>
    </location>
</feature>
<dbReference type="Gene3D" id="2.60.40.1930">
    <property type="match status" value="1"/>
</dbReference>
<dbReference type="RefSeq" id="WP_379661735.1">
    <property type="nucleotide sequence ID" value="NZ_JBHUDG010000004.1"/>
</dbReference>
<dbReference type="InterPro" id="IPR012910">
    <property type="entry name" value="Plug_dom"/>
</dbReference>
<keyword evidence="2" id="KW-0812">Transmembrane</keyword>
<protein>
    <submittedName>
        <fullName evidence="5">TonB-dependent receptor plug domain-containing protein</fullName>
    </submittedName>
</protein>
<dbReference type="PANTHER" id="PTHR30069:SF29">
    <property type="entry name" value="HEMOGLOBIN AND HEMOGLOBIN-HAPTOGLOBIN-BINDING PROTEIN 1-RELATED"/>
    <property type="match status" value="1"/>
</dbReference>
<evidence type="ECO:0000256" key="3">
    <source>
        <dbReference type="SAM" id="SignalP"/>
    </source>
</evidence>
<evidence type="ECO:0000256" key="2">
    <source>
        <dbReference type="PROSITE-ProRule" id="PRU01360"/>
    </source>
</evidence>
<evidence type="ECO:0000313" key="5">
    <source>
        <dbReference type="EMBL" id="MFD1629355.1"/>
    </source>
</evidence>
<dbReference type="EMBL" id="JBHUDG010000004">
    <property type="protein sequence ID" value="MFD1629355.1"/>
    <property type="molecule type" value="Genomic_DNA"/>
</dbReference>
<keyword evidence="1 3" id="KW-0732">Signal</keyword>
<keyword evidence="2" id="KW-0813">Transport</keyword>
<dbReference type="PROSITE" id="PS52016">
    <property type="entry name" value="TONB_DEPENDENT_REC_3"/>
    <property type="match status" value="1"/>
</dbReference>
<evidence type="ECO:0000256" key="1">
    <source>
        <dbReference type="ARBA" id="ARBA00022729"/>
    </source>
</evidence>
<comment type="subcellular location">
    <subcellularLocation>
        <location evidence="2">Cell outer membrane</location>
        <topology evidence="2">Multi-pass membrane protein</topology>
    </subcellularLocation>
</comment>
<accession>A0ABW4I9D4</accession>
<comment type="caution">
    <text evidence="5">The sequence shown here is derived from an EMBL/GenBank/DDBJ whole genome shotgun (WGS) entry which is preliminary data.</text>
</comment>
<dbReference type="InterPro" id="IPR008964">
    <property type="entry name" value="Invasin/intimin_cell_adhesion"/>
</dbReference>
<comment type="similarity">
    <text evidence="2">Belongs to the TonB-dependent receptor family.</text>
</comment>
<feature type="chain" id="PRO_5045419002" evidence="3">
    <location>
        <begin position="22"/>
        <end position="905"/>
    </location>
</feature>
<keyword evidence="2" id="KW-0472">Membrane</keyword>
<dbReference type="Pfam" id="PF07715">
    <property type="entry name" value="Plug"/>
    <property type="match status" value="1"/>
</dbReference>
<dbReference type="PANTHER" id="PTHR30069">
    <property type="entry name" value="TONB-DEPENDENT OUTER MEMBRANE RECEPTOR"/>
    <property type="match status" value="1"/>
</dbReference>
<keyword evidence="2" id="KW-1134">Transmembrane beta strand</keyword>
<keyword evidence="2" id="KW-0998">Cell outer membrane</keyword>
<evidence type="ECO:0000313" key="6">
    <source>
        <dbReference type="Proteomes" id="UP001597118"/>
    </source>
</evidence>
<evidence type="ECO:0000259" key="4">
    <source>
        <dbReference type="Pfam" id="PF07715"/>
    </source>
</evidence>
<reference evidence="6" key="1">
    <citation type="journal article" date="2019" name="Int. J. Syst. Evol. Microbiol.">
        <title>The Global Catalogue of Microorganisms (GCM) 10K type strain sequencing project: providing services to taxonomists for standard genome sequencing and annotation.</title>
        <authorList>
            <consortium name="The Broad Institute Genomics Platform"/>
            <consortium name="The Broad Institute Genome Sequencing Center for Infectious Disease"/>
            <person name="Wu L."/>
            <person name="Ma J."/>
        </authorList>
    </citation>
    <scope>NUCLEOTIDE SEQUENCE [LARGE SCALE GENOMIC DNA]</scope>
    <source>
        <strain evidence="6">CCUG 53762</strain>
    </source>
</reference>